<sequence length="79" mass="8431">MPVFLTSDELSQLTTMLNTAVASTETNQNFGRAGRLTRATLQMQPFLACEAVAQKGRAAVERQVAPVTNLAYVSDADAA</sequence>
<comment type="caution">
    <text evidence="1">The sequence shown here is derived from an EMBL/GenBank/DDBJ whole genome shotgun (WGS) entry which is preliminary data.</text>
</comment>
<accession>A0ABU3PCK4</accession>
<dbReference type="RefSeq" id="WP_315650876.1">
    <property type="nucleotide sequence ID" value="NZ_JAVXZY010000005.1"/>
</dbReference>
<evidence type="ECO:0000313" key="1">
    <source>
        <dbReference type="EMBL" id="MDT9000311.1"/>
    </source>
</evidence>
<proteinExistence type="predicted"/>
<protein>
    <submittedName>
        <fullName evidence="1">Uncharacterized protein</fullName>
    </submittedName>
</protein>
<keyword evidence="2" id="KW-1185">Reference proteome</keyword>
<dbReference type="Proteomes" id="UP001246372">
    <property type="component" value="Unassembled WGS sequence"/>
</dbReference>
<organism evidence="1 2">
    <name type="scientific">Roseateles aquae</name>
    <dbReference type="NCBI Taxonomy" id="3077235"/>
    <lineage>
        <taxon>Bacteria</taxon>
        <taxon>Pseudomonadati</taxon>
        <taxon>Pseudomonadota</taxon>
        <taxon>Betaproteobacteria</taxon>
        <taxon>Burkholderiales</taxon>
        <taxon>Sphaerotilaceae</taxon>
        <taxon>Roseateles</taxon>
    </lineage>
</organism>
<gene>
    <name evidence="1" type="ORF">RQP53_13640</name>
</gene>
<reference evidence="1" key="1">
    <citation type="submission" date="2023-09" db="EMBL/GenBank/DDBJ databases">
        <title>Paucibacter sp. APW11 Genome sequencing and assembly.</title>
        <authorList>
            <person name="Kim I."/>
        </authorList>
    </citation>
    <scope>NUCLEOTIDE SEQUENCE</scope>
    <source>
        <strain evidence="1">APW11</strain>
    </source>
</reference>
<name>A0ABU3PCK4_9BURK</name>
<evidence type="ECO:0000313" key="2">
    <source>
        <dbReference type="Proteomes" id="UP001246372"/>
    </source>
</evidence>
<dbReference type="EMBL" id="JAVXZY010000005">
    <property type="protein sequence ID" value="MDT9000311.1"/>
    <property type="molecule type" value="Genomic_DNA"/>
</dbReference>